<evidence type="ECO:0000313" key="7">
    <source>
        <dbReference type="EMBL" id="QMS99534.1"/>
    </source>
</evidence>
<feature type="chain" id="PRO_5044656221" evidence="4">
    <location>
        <begin position="20"/>
        <end position="163"/>
    </location>
</feature>
<dbReference type="InterPro" id="IPR002071">
    <property type="entry name" value="Thermonucl_AS"/>
</dbReference>
<accession>A0A7D7LS23</accession>
<keyword evidence="4" id="KW-0732">Signal</keyword>
<feature type="signal peptide" evidence="4">
    <location>
        <begin position="1"/>
        <end position="19"/>
    </location>
</feature>
<keyword evidence="9" id="KW-1185">Reference proteome</keyword>
<evidence type="ECO:0000313" key="8">
    <source>
        <dbReference type="Proteomes" id="UP000515349"/>
    </source>
</evidence>
<gene>
    <name evidence="7" type="ORF">H1R16_05955</name>
    <name evidence="6" type="ORF">H2507_11060</name>
</gene>
<dbReference type="Proteomes" id="UP000539710">
    <property type="component" value="Unassembled WGS sequence"/>
</dbReference>
<evidence type="ECO:0000256" key="2">
    <source>
        <dbReference type="ARBA" id="ARBA00022759"/>
    </source>
</evidence>
<evidence type="ECO:0000313" key="6">
    <source>
        <dbReference type="EMBL" id="MBA5247707.1"/>
    </source>
</evidence>
<dbReference type="SUPFAM" id="SSF50199">
    <property type="entry name" value="Staphylococcal nuclease"/>
    <property type="match status" value="1"/>
</dbReference>
<keyword evidence="3" id="KW-0378">Hydrolase</keyword>
<dbReference type="RefSeq" id="WP_181887810.1">
    <property type="nucleotide sequence ID" value="NZ_CP059472.1"/>
</dbReference>
<evidence type="ECO:0000256" key="1">
    <source>
        <dbReference type="ARBA" id="ARBA00022722"/>
    </source>
</evidence>
<sequence>MKKIIPSLLLVLYPFLLFAQTYTGKITAVKDGDTVVMLIKNKPQTIRLAHIDTPEKKQPYGTKAKQFVSDFCFGKTVKIVIANKPDRNGRWIAELYHGNRNLNKELVRSGLAWHYKQFSKNDNYAALELNARRKKVGLWQDITPVAPWEWRKMKKARTVKASN</sequence>
<keyword evidence="2" id="KW-0255">Endonuclease</keyword>
<reference evidence="9" key="2">
    <citation type="submission" date="2020-07" db="EMBL/GenBank/DDBJ databases">
        <title>Flavobacterium sp. xlx-214.</title>
        <authorList>
            <person name="Yang C."/>
        </authorList>
    </citation>
    <scope>NUCLEOTIDE SEQUENCE [LARGE SCALE GENOMIC DNA]</scope>
    <source>
        <strain evidence="9">CX-624</strain>
    </source>
</reference>
<dbReference type="PANTHER" id="PTHR12302">
    <property type="entry name" value="EBNA2 BINDING PROTEIN P100"/>
    <property type="match status" value="1"/>
</dbReference>
<dbReference type="PROSITE" id="PS50830">
    <property type="entry name" value="TNASE_3"/>
    <property type="match status" value="1"/>
</dbReference>
<dbReference type="EMBL" id="JACEUX010000004">
    <property type="protein sequence ID" value="MBA5247707.1"/>
    <property type="molecule type" value="Genomic_DNA"/>
</dbReference>
<dbReference type="InterPro" id="IPR035437">
    <property type="entry name" value="SNase_OB-fold_sf"/>
</dbReference>
<dbReference type="InterPro" id="IPR016071">
    <property type="entry name" value="Staphylococal_nuclease_OB-fold"/>
</dbReference>
<name>A0A7D7LS23_9FLAO</name>
<dbReference type="EMBL" id="CP059472">
    <property type="protein sequence ID" value="QMS99534.1"/>
    <property type="molecule type" value="Genomic_DNA"/>
</dbReference>
<reference evidence="6" key="3">
    <citation type="submission" date="2020-07" db="EMBL/GenBank/DDBJ databases">
        <authorList>
            <person name="Yang C."/>
        </authorList>
    </citation>
    <scope>NUCLEOTIDE SEQUENCE</scope>
    <source>
        <strain evidence="6">Cx-624</strain>
    </source>
</reference>
<dbReference type="Pfam" id="PF00565">
    <property type="entry name" value="SNase"/>
    <property type="match status" value="1"/>
</dbReference>
<reference evidence="7 8" key="1">
    <citation type="submission" date="2020-07" db="EMBL/GenBank/DDBJ databases">
        <title>Chryseobacterium sp.cx-624.</title>
        <authorList>
            <person name="Yang C."/>
        </authorList>
    </citation>
    <scope>NUCLEOTIDE SEQUENCE [LARGE SCALE GENOMIC DNA]</scope>
    <source>
        <strain evidence="8">cx-624</strain>
        <strain evidence="7">Cx-624</strain>
    </source>
</reference>
<feature type="domain" description="TNase-like" evidence="5">
    <location>
        <begin position="20"/>
        <end position="141"/>
    </location>
</feature>
<protein>
    <submittedName>
        <fullName evidence="7">Thermonuclease family protein</fullName>
    </submittedName>
</protein>
<evidence type="ECO:0000313" key="9">
    <source>
        <dbReference type="Proteomes" id="UP000539710"/>
    </source>
</evidence>
<dbReference type="GO" id="GO:0016787">
    <property type="term" value="F:hydrolase activity"/>
    <property type="evidence" value="ECO:0007669"/>
    <property type="project" value="UniProtKB-KW"/>
</dbReference>
<organism evidence="7 8">
    <name type="scientific">Marnyiella aurantia</name>
    <dbReference type="NCBI Taxonomy" id="2758037"/>
    <lineage>
        <taxon>Bacteria</taxon>
        <taxon>Pseudomonadati</taxon>
        <taxon>Bacteroidota</taxon>
        <taxon>Flavobacteriia</taxon>
        <taxon>Flavobacteriales</taxon>
        <taxon>Weeksellaceae</taxon>
        <taxon>Marnyiella</taxon>
    </lineage>
</organism>
<evidence type="ECO:0000256" key="4">
    <source>
        <dbReference type="SAM" id="SignalP"/>
    </source>
</evidence>
<dbReference type="GO" id="GO:0004519">
    <property type="term" value="F:endonuclease activity"/>
    <property type="evidence" value="ECO:0007669"/>
    <property type="project" value="UniProtKB-KW"/>
</dbReference>
<keyword evidence="1" id="KW-0540">Nuclease</keyword>
<dbReference type="Gene3D" id="2.40.50.90">
    <property type="match status" value="1"/>
</dbReference>
<dbReference type="Proteomes" id="UP000515349">
    <property type="component" value="Chromosome"/>
</dbReference>
<dbReference type="PANTHER" id="PTHR12302:SF3">
    <property type="entry name" value="SERINE_THREONINE-PROTEIN KINASE 31"/>
    <property type="match status" value="1"/>
</dbReference>
<dbReference type="AlphaFoldDB" id="A0A7D7LS23"/>
<evidence type="ECO:0000256" key="3">
    <source>
        <dbReference type="ARBA" id="ARBA00022801"/>
    </source>
</evidence>
<evidence type="ECO:0000259" key="5">
    <source>
        <dbReference type="PROSITE" id="PS50830"/>
    </source>
</evidence>
<dbReference type="PROSITE" id="PS01123">
    <property type="entry name" value="TNASE_1"/>
    <property type="match status" value="1"/>
</dbReference>
<dbReference type="KEGG" id="cbau:H1R16_05955"/>
<proteinExistence type="predicted"/>
<dbReference type="GO" id="GO:0003676">
    <property type="term" value="F:nucleic acid binding"/>
    <property type="evidence" value="ECO:0007669"/>
    <property type="project" value="InterPro"/>
</dbReference>
<dbReference type="SMART" id="SM00318">
    <property type="entry name" value="SNc"/>
    <property type="match status" value="1"/>
</dbReference>